<dbReference type="AlphaFoldDB" id="A0A916ZJV8"/>
<accession>A0A916ZJV8</accession>
<dbReference type="Proteomes" id="UP000635071">
    <property type="component" value="Unassembled WGS sequence"/>
</dbReference>
<feature type="region of interest" description="Disordered" evidence="1">
    <location>
        <begin position="1"/>
        <end position="78"/>
    </location>
</feature>
<reference evidence="2" key="1">
    <citation type="journal article" date="2014" name="Int. J. Syst. Evol. Microbiol.">
        <title>Complete genome sequence of Corynebacterium casei LMG S-19264T (=DSM 44701T), isolated from a smear-ripened cheese.</title>
        <authorList>
            <consortium name="US DOE Joint Genome Institute (JGI-PGF)"/>
            <person name="Walter F."/>
            <person name="Albersmeier A."/>
            <person name="Kalinowski J."/>
            <person name="Ruckert C."/>
        </authorList>
    </citation>
    <scope>NUCLEOTIDE SEQUENCE</scope>
    <source>
        <strain evidence="2">CGMCC 1.15519</strain>
    </source>
</reference>
<evidence type="ECO:0000313" key="2">
    <source>
        <dbReference type="EMBL" id="GGD99882.1"/>
    </source>
</evidence>
<reference evidence="2" key="2">
    <citation type="submission" date="2020-09" db="EMBL/GenBank/DDBJ databases">
        <authorList>
            <person name="Sun Q."/>
            <person name="Zhou Y."/>
        </authorList>
    </citation>
    <scope>NUCLEOTIDE SEQUENCE</scope>
    <source>
        <strain evidence="2">CGMCC 1.15519</strain>
    </source>
</reference>
<sequence>MPEKNKAERNKRGEAAPGQGEAVREALDGGQAREVDRWEGFSEEEAKRRGAEPAAPEGAEKPLAGLARKGKVLEGGEE</sequence>
<evidence type="ECO:0000256" key="1">
    <source>
        <dbReference type="SAM" id="MobiDB-lite"/>
    </source>
</evidence>
<keyword evidence="3" id="KW-1185">Reference proteome</keyword>
<feature type="compositionally biased region" description="Basic and acidic residues" evidence="1">
    <location>
        <begin position="1"/>
        <end position="14"/>
    </location>
</feature>
<evidence type="ECO:0000313" key="3">
    <source>
        <dbReference type="Proteomes" id="UP000635071"/>
    </source>
</evidence>
<dbReference type="RefSeq" id="WP_188761106.1">
    <property type="nucleotide sequence ID" value="NZ_BMJM01000001.1"/>
</dbReference>
<feature type="compositionally biased region" description="Low complexity" evidence="1">
    <location>
        <begin position="52"/>
        <end position="65"/>
    </location>
</feature>
<dbReference type="EMBL" id="BMJM01000001">
    <property type="protein sequence ID" value="GGD99882.1"/>
    <property type="molecule type" value="Genomic_DNA"/>
</dbReference>
<protein>
    <submittedName>
        <fullName evidence="2">Uncharacterized protein</fullName>
    </submittedName>
</protein>
<proteinExistence type="predicted"/>
<name>A0A916ZJV8_9SPHN</name>
<organism evidence="2 3">
    <name type="scientific">Sandarakinorhabdus glacialis</name>
    <dbReference type="NCBI Taxonomy" id="1614636"/>
    <lineage>
        <taxon>Bacteria</taxon>
        <taxon>Pseudomonadati</taxon>
        <taxon>Pseudomonadota</taxon>
        <taxon>Alphaproteobacteria</taxon>
        <taxon>Sphingomonadales</taxon>
        <taxon>Sphingosinicellaceae</taxon>
        <taxon>Sandarakinorhabdus</taxon>
    </lineage>
</organism>
<feature type="compositionally biased region" description="Basic and acidic residues" evidence="1">
    <location>
        <begin position="22"/>
        <end position="51"/>
    </location>
</feature>
<comment type="caution">
    <text evidence="2">The sequence shown here is derived from an EMBL/GenBank/DDBJ whole genome shotgun (WGS) entry which is preliminary data.</text>
</comment>
<gene>
    <name evidence="2" type="ORF">GCM10011529_02540</name>
</gene>